<keyword evidence="1" id="KW-0472">Membrane</keyword>
<reference evidence="2 3" key="1">
    <citation type="submission" date="2020-10" db="EMBL/GenBank/DDBJ databases">
        <title>Sequencing the genomes of 1000 actinobacteria strains.</title>
        <authorList>
            <person name="Klenk H.-P."/>
        </authorList>
    </citation>
    <scope>NUCLEOTIDE SEQUENCE [LARGE SCALE GENOMIC DNA]</scope>
    <source>
        <strain evidence="2 3">DSM 43748</strain>
    </source>
</reference>
<dbReference type="RefSeq" id="WP_192777011.1">
    <property type="nucleotide sequence ID" value="NZ_BAAASY010000002.1"/>
</dbReference>
<sequence>MRIKMMLWVVLTVCLAVNVVAGTVGGGNLLIGLPSGLIAVGCAAGLVALHLKERRS</sequence>
<gene>
    <name evidence="2" type="ORF">H4W81_005030</name>
</gene>
<organism evidence="2 3">
    <name type="scientific">Nonomuraea africana</name>
    <dbReference type="NCBI Taxonomy" id="46171"/>
    <lineage>
        <taxon>Bacteria</taxon>
        <taxon>Bacillati</taxon>
        <taxon>Actinomycetota</taxon>
        <taxon>Actinomycetes</taxon>
        <taxon>Streptosporangiales</taxon>
        <taxon>Streptosporangiaceae</taxon>
        <taxon>Nonomuraea</taxon>
    </lineage>
</organism>
<accession>A0ABR9KJQ6</accession>
<dbReference type="EMBL" id="JADBEF010000001">
    <property type="protein sequence ID" value="MBE1562251.1"/>
    <property type="molecule type" value="Genomic_DNA"/>
</dbReference>
<dbReference type="Proteomes" id="UP000661607">
    <property type="component" value="Unassembled WGS sequence"/>
</dbReference>
<feature type="transmembrane region" description="Helical" evidence="1">
    <location>
        <begin position="31"/>
        <end position="51"/>
    </location>
</feature>
<comment type="caution">
    <text evidence="2">The sequence shown here is derived from an EMBL/GenBank/DDBJ whole genome shotgun (WGS) entry which is preliminary data.</text>
</comment>
<name>A0ABR9KJQ6_9ACTN</name>
<keyword evidence="3" id="KW-1185">Reference proteome</keyword>
<proteinExistence type="predicted"/>
<keyword evidence="1" id="KW-0812">Transmembrane</keyword>
<protein>
    <submittedName>
        <fullName evidence="2">Uncharacterized protein</fullName>
    </submittedName>
</protein>
<keyword evidence="1" id="KW-1133">Transmembrane helix</keyword>
<evidence type="ECO:0000313" key="2">
    <source>
        <dbReference type="EMBL" id="MBE1562251.1"/>
    </source>
</evidence>
<evidence type="ECO:0000313" key="3">
    <source>
        <dbReference type="Proteomes" id="UP000661607"/>
    </source>
</evidence>
<evidence type="ECO:0000256" key="1">
    <source>
        <dbReference type="SAM" id="Phobius"/>
    </source>
</evidence>